<dbReference type="AlphaFoldDB" id="A0A7X0BV90"/>
<accession>A0A7X0BV90</accession>
<reference evidence="1 2" key="1">
    <citation type="submission" date="2020-08" db="EMBL/GenBank/DDBJ databases">
        <title>Sequencing the genomes of 1000 actinobacteria strains.</title>
        <authorList>
            <person name="Klenk H.-P."/>
        </authorList>
    </citation>
    <scope>NUCLEOTIDE SEQUENCE [LARGE SCALE GENOMIC DNA]</scope>
    <source>
        <strain evidence="1 2">DSM 45913</strain>
    </source>
</reference>
<evidence type="ECO:0000313" key="2">
    <source>
        <dbReference type="Proteomes" id="UP000583800"/>
    </source>
</evidence>
<organism evidence="1 2">
    <name type="scientific">Nonomuraea muscovyensis</name>
    <dbReference type="NCBI Taxonomy" id="1124761"/>
    <lineage>
        <taxon>Bacteria</taxon>
        <taxon>Bacillati</taxon>
        <taxon>Actinomycetota</taxon>
        <taxon>Actinomycetes</taxon>
        <taxon>Streptosporangiales</taxon>
        <taxon>Streptosporangiaceae</taxon>
        <taxon>Nonomuraea</taxon>
    </lineage>
</organism>
<name>A0A7X0BV90_9ACTN</name>
<comment type="caution">
    <text evidence="1">The sequence shown here is derived from an EMBL/GenBank/DDBJ whole genome shotgun (WGS) entry which is preliminary data.</text>
</comment>
<dbReference type="EMBL" id="JACHJB010000001">
    <property type="protein sequence ID" value="MBB6343539.1"/>
    <property type="molecule type" value="Genomic_DNA"/>
</dbReference>
<keyword evidence="2" id="KW-1185">Reference proteome</keyword>
<sequence>MPEWLLAVLFLVGLFGVGGAVYALTIWRDRGDPAVGDGGGSPAGD</sequence>
<proteinExistence type="predicted"/>
<dbReference type="Proteomes" id="UP000583800">
    <property type="component" value="Unassembled WGS sequence"/>
</dbReference>
<protein>
    <submittedName>
        <fullName evidence="1">Uncharacterized protein</fullName>
    </submittedName>
</protein>
<dbReference type="RefSeq" id="WP_185081793.1">
    <property type="nucleotide sequence ID" value="NZ_JACHJB010000001.1"/>
</dbReference>
<evidence type="ECO:0000313" key="1">
    <source>
        <dbReference type="EMBL" id="MBB6343539.1"/>
    </source>
</evidence>
<gene>
    <name evidence="1" type="ORF">FHU36_000048</name>
</gene>